<comment type="caution">
    <text evidence="1">The sequence shown here is derived from an EMBL/GenBank/DDBJ whole genome shotgun (WGS) entry which is preliminary data.</text>
</comment>
<organism evidence="1 2">
    <name type="scientific">Brachionus plicatilis</name>
    <name type="common">Marine rotifer</name>
    <name type="synonym">Brachionus muelleri</name>
    <dbReference type="NCBI Taxonomy" id="10195"/>
    <lineage>
        <taxon>Eukaryota</taxon>
        <taxon>Metazoa</taxon>
        <taxon>Spiralia</taxon>
        <taxon>Gnathifera</taxon>
        <taxon>Rotifera</taxon>
        <taxon>Eurotatoria</taxon>
        <taxon>Monogononta</taxon>
        <taxon>Pseudotrocha</taxon>
        <taxon>Ploima</taxon>
        <taxon>Brachionidae</taxon>
        <taxon>Brachionus</taxon>
    </lineage>
</organism>
<accession>A0A3M7PUQ7</accession>
<dbReference type="Proteomes" id="UP000276133">
    <property type="component" value="Unassembled WGS sequence"/>
</dbReference>
<evidence type="ECO:0000313" key="1">
    <source>
        <dbReference type="EMBL" id="RNA02485.1"/>
    </source>
</evidence>
<reference evidence="1 2" key="1">
    <citation type="journal article" date="2018" name="Sci. Rep.">
        <title>Genomic signatures of local adaptation to the degree of environmental predictability in rotifers.</title>
        <authorList>
            <person name="Franch-Gras L."/>
            <person name="Hahn C."/>
            <person name="Garcia-Roger E.M."/>
            <person name="Carmona M.J."/>
            <person name="Serra M."/>
            <person name="Gomez A."/>
        </authorList>
    </citation>
    <scope>NUCLEOTIDE SEQUENCE [LARGE SCALE GENOMIC DNA]</scope>
    <source>
        <strain evidence="1">HYR1</strain>
    </source>
</reference>
<proteinExistence type="predicted"/>
<protein>
    <submittedName>
        <fullName evidence="1">Uncharacterized protein</fullName>
    </submittedName>
</protein>
<name>A0A3M7PUQ7_BRAPC</name>
<sequence>MSSHITLRILESLSFALCLPRKNIKMYSNCIHLMILSLDFDFKNLNLAIHLSGSQSYNFLPFQNIK</sequence>
<evidence type="ECO:0000313" key="2">
    <source>
        <dbReference type="Proteomes" id="UP000276133"/>
    </source>
</evidence>
<dbReference type="EMBL" id="REGN01008860">
    <property type="protein sequence ID" value="RNA02485.1"/>
    <property type="molecule type" value="Genomic_DNA"/>
</dbReference>
<dbReference type="AlphaFoldDB" id="A0A3M7PUQ7"/>
<keyword evidence="2" id="KW-1185">Reference proteome</keyword>
<gene>
    <name evidence="1" type="ORF">BpHYR1_044683</name>
</gene>